<accession>A0AAX3N5I5</accession>
<dbReference type="Pfam" id="PF08795">
    <property type="entry name" value="DUF1796"/>
    <property type="match status" value="1"/>
</dbReference>
<organism evidence="1 2">
    <name type="scientific">Paenibacillus urinalis</name>
    <dbReference type="NCBI Taxonomy" id="521520"/>
    <lineage>
        <taxon>Bacteria</taxon>
        <taxon>Bacillati</taxon>
        <taxon>Bacillota</taxon>
        <taxon>Bacilli</taxon>
        <taxon>Bacillales</taxon>
        <taxon>Paenibacillaceae</taxon>
        <taxon>Paenibacillus</taxon>
    </lineage>
</organism>
<evidence type="ECO:0000313" key="1">
    <source>
        <dbReference type="EMBL" id="WDH84384.1"/>
    </source>
</evidence>
<dbReference type="EMBL" id="CP118101">
    <property type="protein sequence ID" value="WDH84384.1"/>
    <property type="molecule type" value="Genomic_DNA"/>
</dbReference>
<dbReference type="Proteomes" id="UP001220962">
    <property type="component" value="Chromosome"/>
</dbReference>
<reference evidence="1" key="1">
    <citation type="submission" date="2023-02" db="EMBL/GenBank/DDBJ databases">
        <title>Pathogen: clinical or host-associated sample.</title>
        <authorList>
            <person name="Hergert J."/>
            <person name="Casey R."/>
            <person name="Wagner J."/>
            <person name="Young E.L."/>
            <person name="Oakeson K.F."/>
        </authorList>
    </citation>
    <scope>NUCLEOTIDE SEQUENCE</scope>
    <source>
        <strain evidence="1">2022CK-00830</strain>
    </source>
</reference>
<dbReference type="InterPro" id="IPR014903">
    <property type="entry name" value="DUF1796"/>
</dbReference>
<evidence type="ECO:0000313" key="2">
    <source>
        <dbReference type="Proteomes" id="UP001220962"/>
    </source>
</evidence>
<protein>
    <submittedName>
        <fullName evidence="1">DUF1796 family putative cysteine peptidase</fullName>
    </submittedName>
</protein>
<gene>
    <name evidence="1" type="ORF">PUW23_09315</name>
</gene>
<proteinExistence type="predicted"/>
<dbReference type="AlphaFoldDB" id="A0AAX3N5I5"/>
<dbReference type="RefSeq" id="WP_274359763.1">
    <property type="nucleotide sequence ID" value="NZ_CP118101.1"/>
</dbReference>
<name>A0AAX3N5I5_9BACL</name>
<sequence>MCTDGQSNDVDIQEYDAVFSLGSNCQTAYQLRRLSLRREAGPLDWFVSKNIDQLIRLIDARFAEFMDLGNLEKISAFRTCYCVRDTRYGILSYHDFPITAKEADWALAYPEFKSKLIRRTERMLQAWEAGERLLFVRVNGGQDDGDRLYYSLKKQVKHSFDLIVIDTLANENAPVTRWVEPSGCIRYSIPKGNDWRGSDKAWNKLLESIRLRHCLSD</sequence>